<evidence type="ECO:0000313" key="2">
    <source>
        <dbReference type="EMBL" id="ODO03656.1"/>
    </source>
</evidence>
<dbReference type="AlphaFoldDB" id="A0A1E3JSL8"/>
<feature type="compositionally biased region" description="Low complexity" evidence="1">
    <location>
        <begin position="1"/>
        <end position="26"/>
    </location>
</feature>
<sequence>MSESNTQFTSSVVSQGSSTVQKSVSVNLNEESIPDAIKRIADEDRDFILGEDVPVTSSTQPGSRTSPFFSAQHSSFPTPASTEYAPPSDDPPPAYYSAENIFNGLRNNHQPQAGQSMSSDPMACYDGDEACSEETAVVANAKYNRSMVQVLA</sequence>
<feature type="region of interest" description="Disordered" evidence="1">
    <location>
        <begin position="1"/>
        <end position="28"/>
    </location>
</feature>
<evidence type="ECO:0000256" key="1">
    <source>
        <dbReference type="SAM" id="MobiDB-lite"/>
    </source>
</evidence>
<keyword evidence="3" id="KW-1185">Reference proteome</keyword>
<name>A0A1E3JSL8_9TREE</name>
<feature type="compositionally biased region" description="Polar residues" evidence="1">
    <location>
        <begin position="105"/>
        <end position="119"/>
    </location>
</feature>
<protein>
    <submittedName>
        <fullName evidence="2">Uncharacterized protein</fullName>
    </submittedName>
</protein>
<reference evidence="2 3" key="1">
    <citation type="submission" date="2016-06" db="EMBL/GenBank/DDBJ databases">
        <title>Evolution of pathogenesis and genome organization in the Tremellales.</title>
        <authorList>
            <person name="Cuomo C."/>
            <person name="Litvintseva A."/>
            <person name="Heitman J."/>
            <person name="Chen Y."/>
            <person name="Sun S."/>
            <person name="Springer D."/>
            <person name="Dromer F."/>
            <person name="Young S."/>
            <person name="Zeng Q."/>
            <person name="Chapman S."/>
            <person name="Gujja S."/>
            <person name="Saif S."/>
            <person name="Birren B."/>
        </authorList>
    </citation>
    <scope>NUCLEOTIDE SEQUENCE [LARGE SCALE GENOMIC DNA]</scope>
    <source>
        <strain evidence="2 3">CBS 7118</strain>
    </source>
</reference>
<feature type="region of interest" description="Disordered" evidence="1">
    <location>
        <begin position="51"/>
        <end position="121"/>
    </location>
</feature>
<dbReference type="Proteomes" id="UP000094819">
    <property type="component" value="Unassembled WGS sequence"/>
</dbReference>
<comment type="caution">
    <text evidence="2">The sequence shown here is derived from an EMBL/GenBank/DDBJ whole genome shotgun (WGS) entry which is preliminary data.</text>
</comment>
<accession>A0A1E3JSL8</accession>
<evidence type="ECO:0000313" key="3">
    <source>
        <dbReference type="Proteomes" id="UP000094819"/>
    </source>
</evidence>
<organism evidence="2 3">
    <name type="scientific">Cryptococcus wingfieldii CBS 7118</name>
    <dbReference type="NCBI Taxonomy" id="1295528"/>
    <lineage>
        <taxon>Eukaryota</taxon>
        <taxon>Fungi</taxon>
        <taxon>Dikarya</taxon>
        <taxon>Basidiomycota</taxon>
        <taxon>Agaricomycotina</taxon>
        <taxon>Tremellomycetes</taxon>
        <taxon>Tremellales</taxon>
        <taxon>Cryptococcaceae</taxon>
        <taxon>Cryptococcus</taxon>
    </lineage>
</organism>
<proteinExistence type="predicted"/>
<feature type="compositionally biased region" description="Polar residues" evidence="1">
    <location>
        <begin position="55"/>
        <end position="81"/>
    </location>
</feature>
<gene>
    <name evidence="2" type="ORF">L198_02507</name>
</gene>
<dbReference type="GeneID" id="30191720"/>
<dbReference type="RefSeq" id="XP_019033707.1">
    <property type="nucleotide sequence ID" value="XM_019174655.1"/>
</dbReference>
<dbReference type="EMBL" id="AWGH01000005">
    <property type="protein sequence ID" value="ODO03656.1"/>
    <property type="molecule type" value="Genomic_DNA"/>
</dbReference>